<dbReference type="RefSeq" id="WP_043682492.1">
    <property type="nucleotide sequence ID" value="NZ_BDCI01000034.1"/>
</dbReference>
<dbReference type="Gene3D" id="3.30.530.20">
    <property type="match status" value="1"/>
</dbReference>
<evidence type="ECO:0000313" key="3">
    <source>
        <dbReference type="EMBL" id="KIA59747.1"/>
    </source>
</evidence>
<evidence type="ECO:0000259" key="2">
    <source>
        <dbReference type="Pfam" id="PF08327"/>
    </source>
</evidence>
<gene>
    <name evidence="3" type="ORF">FG87_41185</name>
</gene>
<feature type="domain" description="Activator of Hsp90 ATPase homologue 1/2-like C-terminal" evidence="2">
    <location>
        <begin position="21"/>
        <end position="144"/>
    </location>
</feature>
<evidence type="ECO:0000256" key="1">
    <source>
        <dbReference type="ARBA" id="ARBA00006817"/>
    </source>
</evidence>
<evidence type="ECO:0000313" key="4">
    <source>
        <dbReference type="Proteomes" id="UP000031364"/>
    </source>
</evidence>
<sequence>MIADAQLDPAAVELGIFCRRPPAVVWRALTEPDQLQRWLLRPTPFTATAGARFRFTAAGAALDQICCEVLVATTYEQLTYSWVYSQAAYPASWIVGWTLQPQGCGTRLLLRQTGFDVEDRRQRMVRNAVERSWKRCVLPRLGAVLEHGGPPPA</sequence>
<dbReference type="InterPro" id="IPR023393">
    <property type="entry name" value="START-like_dom_sf"/>
</dbReference>
<organism evidence="3 4">
    <name type="scientific">Nocardia vulneris</name>
    <dbReference type="NCBI Taxonomy" id="1141657"/>
    <lineage>
        <taxon>Bacteria</taxon>
        <taxon>Bacillati</taxon>
        <taxon>Actinomycetota</taxon>
        <taxon>Actinomycetes</taxon>
        <taxon>Mycobacteriales</taxon>
        <taxon>Nocardiaceae</taxon>
        <taxon>Nocardia</taxon>
    </lineage>
</organism>
<reference evidence="3 4" key="1">
    <citation type="journal article" date="2014" name="Int. J. Syst. Evol. Microbiol.">
        <title>Nocardia vulneris sp. nov., isolated from wounds of human patients in North America.</title>
        <authorList>
            <person name="Lasker B.A."/>
            <person name="Bell M."/>
            <person name="Klenk H.P."/>
            <person name="Sproer C."/>
            <person name="Schumann C."/>
            <person name="Schumann P."/>
            <person name="Brown J.M."/>
        </authorList>
    </citation>
    <scope>NUCLEOTIDE SEQUENCE [LARGE SCALE GENOMIC DNA]</scope>
    <source>
        <strain evidence="3 4">W9851</strain>
    </source>
</reference>
<dbReference type="CDD" id="cd07814">
    <property type="entry name" value="SRPBCC_CalC_Aha1-like"/>
    <property type="match status" value="1"/>
</dbReference>
<comment type="caution">
    <text evidence="3">The sequence shown here is derived from an EMBL/GenBank/DDBJ whole genome shotgun (WGS) entry which is preliminary data.</text>
</comment>
<keyword evidence="4" id="KW-1185">Reference proteome</keyword>
<dbReference type="EMBL" id="JNFP01000094">
    <property type="protein sequence ID" value="KIA59747.1"/>
    <property type="molecule type" value="Genomic_DNA"/>
</dbReference>
<dbReference type="SUPFAM" id="SSF55961">
    <property type="entry name" value="Bet v1-like"/>
    <property type="match status" value="1"/>
</dbReference>
<proteinExistence type="inferred from homology"/>
<accession>A0ABR4Z3Z4</accession>
<dbReference type="InterPro" id="IPR013538">
    <property type="entry name" value="ASHA1/2-like_C"/>
</dbReference>
<comment type="similarity">
    <text evidence="1">Belongs to the AHA1 family.</text>
</comment>
<name>A0ABR4Z3Z4_9NOCA</name>
<protein>
    <submittedName>
        <fullName evidence="3">ATPase</fullName>
    </submittedName>
</protein>
<dbReference type="Pfam" id="PF08327">
    <property type="entry name" value="AHSA1"/>
    <property type="match status" value="1"/>
</dbReference>
<dbReference type="Proteomes" id="UP000031364">
    <property type="component" value="Unassembled WGS sequence"/>
</dbReference>